<organism evidence="2 3">
    <name type="scientific">Enterococcus asini</name>
    <dbReference type="NCBI Taxonomy" id="57732"/>
    <lineage>
        <taxon>Bacteria</taxon>
        <taxon>Bacillati</taxon>
        <taxon>Bacillota</taxon>
        <taxon>Bacilli</taxon>
        <taxon>Lactobacillales</taxon>
        <taxon>Enterococcaceae</taxon>
        <taxon>Enterococcus</taxon>
    </lineage>
</organism>
<keyword evidence="1" id="KW-1133">Transmembrane helix</keyword>
<feature type="transmembrane region" description="Helical" evidence="1">
    <location>
        <begin position="248"/>
        <end position="270"/>
    </location>
</feature>
<feature type="transmembrane region" description="Helical" evidence="1">
    <location>
        <begin position="180"/>
        <end position="206"/>
    </location>
</feature>
<protein>
    <submittedName>
        <fullName evidence="2">GHKL domain-containing protein</fullName>
    </submittedName>
</protein>
<feature type="transmembrane region" description="Helical" evidence="1">
    <location>
        <begin position="337"/>
        <end position="358"/>
    </location>
</feature>
<gene>
    <name evidence="2" type="ORF">P7H43_01350</name>
</gene>
<dbReference type="EMBL" id="JARQBJ010000001">
    <property type="protein sequence ID" value="MDT2809138.1"/>
    <property type="molecule type" value="Genomic_DNA"/>
</dbReference>
<feature type="transmembrane region" description="Helical" evidence="1">
    <location>
        <begin position="20"/>
        <end position="40"/>
    </location>
</feature>
<dbReference type="RefSeq" id="WP_311834873.1">
    <property type="nucleotide sequence ID" value="NZ_JARQBJ010000001.1"/>
</dbReference>
<feature type="transmembrane region" description="Helical" evidence="1">
    <location>
        <begin position="282"/>
        <end position="301"/>
    </location>
</feature>
<dbReference type="Gene3D" id="3.30.565.10">
    <property type="entry name" value="Histidine kinase-like ATPase, C-terminal domain"/>
    <property type="match status" value="1"/>
</dbReference>
<sequence>MYFKKNLSHKKSKGNLRWLLVFFILSAFFAIVGFFCYAFTHPFNKTQMAEIKETWVYSSREDPDTTFKSQYVKRMDSIEANETMIMSRTMARKVDNPVLLVQGNHQWFSLWLDDELIYDYSPRNQGKANSDNPGKITKEILLPPDYIGRNLRIEVSTPYENYSGLPIRVFVGEANSVMSYVVAVTMPLVLMVVISLAISFALLAFIIRKLARQKKLDLESLLLACFGLSLAIEAAAENSIAGLFFSPIVNSLLATFFAILTPLLLISYYCCKMERFQHTYKLWALPYLTFSGVIVLGALLANVDLPVVKPWLDTLNIFGTLVTSYAAIRESQNNNRFYLFCTPWIVLVASAHCFLYIMSSVGTEYSTLNVTALFYAIILLVIFCYTVADFLQKEEQTNRQMNFLEIKTSLLEDSREEMRQHLLEVENMKQAFAKQLQMVQFLVEDENLSGVKEHIEKLQQDAQLLDGMSTVTGHPLANLILSRYQKIAQERNITVEFAVELPNTLPISDSDLTNLFAHLLEHAVREAYAITDPSQRKITLTIRYQEEQLYITCEHTANYHENIFDKGITAELPEQEEFDLRILESISKKYAGHVTKYNTAKTDTVRIHLEM</sequence>
<evidence type="ECO:0000256" key="1">
    <source>
        <dbReference type="SAM" id="Phobius"/>
    </source>
</evidence>
<dbReference type="InterPro" id="IPR036890">
    <property type="entry name" value="HATPase_C_sf"/>
</dbReference>
<feature type="transmembrane region" description="Helical" evidence="1">
    <location>
        <begin position="370"/>
        <end position="391"/>
    </location>
</feature>
<evidence type="ECO:0000313" key="2">
    <source>
        <dbReference type="EMBL" id="MDT2809138.1"/>
    </source>
</evidence>
<dbReference type="Proteomes" id="UP001256711">
    <property type="component" value="Unassembled WGS sequence"/>
</dbReference>
<comment type="caution">
    <text evidence="2">The sequence shown here is derived from an EMBL/GenBank/DDBJ whole genome shotgun (WGS) entry which is preliminary data.</text>
</comment>
<proteinExistence type="predicted"/>
<feature type="transmembrane region" description="Helical" evidence="1">
    <location>
        <begin position="307"/>
        <end position="328"/>
    </location>
</feature>
<dbReference type="AlphaFoldDB" id="A0AAW8TZH8"/>
<reference evidence="2" key="1">
    <citation type="submission" date="2023-03" db="EMBL/GenBank/DDBJ databases">
        <authorList>
            <person name="Shen W."/>
            <person name="Cai J."/>
        </authorList>
    </citation>
    <scope>NUCLEOTIDE SEQUENCE</scope>
    <source>
        <strain evidence="2">B226-2</strain>
    </source>
</reference>
<feature type="transmembrane region" description="Helical" evidence="1">
    <location>
        <begin position="218"/>
        <end position="236"/>
    </location>
</feature>
<keyword evidence="1" id="KW-0812">Transmembrane</keyword>
<keyword evidence="1" id="KW-0472">Membrane</keyword>
<name>A0AAW8TZH8_9ENTE</name>
<evidence type="ECO:0000313" key="3">
    <source>
        <dbReference type="Proteomes" id="UP001256711"/>
    </source>
</evidence>
<accession>A0AAW8TZH8</accession>